<keyword evidence="1 2" id="KW-0732">Signal</keyword>
<evidence type="ECO:0000256" key="2">
    <source>
        <dbReference type="SAM" id="SignalP"/>
    </source>
</evidence>
<dbReference type="Pfam" id="PF09992">
    <property type="entry name" value="NAGPA"/>
    <property type="match status" value="1"/>
</dbReference>
<dbReference type="Gene3D" id="3.60.21.10">
    <property type="match status" value="1"/>
</dbReference>
<comment type="caution">
    <text evidence="6">The sequence shown here is derived from an EMBL/GenBank/DDBJ whole genome shotgun (WGS) entry which is preliminary data.</text>
</comment>
<keyword evidence="7" id="KW-1185">Reference proteome</keyword>
<dbReference type="Gene3D" id="2.60.40.380">
    <property type="entry name" value="Purple acid phosphatase-like, N-terminal"/>
    <property type="match status" value="1"/>
</dbReference>
<dbReference type="InterPro" id="IPR029052">
    <property type="entry name" value="Metallo-depent_PP-like"/>
</dbReference>
<dbReference type="InterPro" id="IPR008965">
    <property type="entry name" value="CBM2/CBM3_carb-bd_dom_sf"/>
</dbReference>
<dbReference type="InterPro" id="IPR039331">
    <property type="entry name" value="PAPs-like"/>
</dbReference>
<dbReference type="Pfam" id="PF00149">
    <property type="entry name" value="Metallophos"/>
    <property type="match status" value="1"/>
</dbReference>
<organism evidence="6 7">
    <name type="scientific">Peribacillus deserti</name>
    <dbReference type="NCBI Taxonomy" id="673318"/>
    <lineage>
        <taxon>Bacteria</taxon>
        <taxon>Bacillati</taxon>
        <taxon>Bacillota</taxon>
        <taxon>Bacilli</taxon>
        <taxon>Bacillales</taxon>
        <taxon>Bacillaceae</taxon>
        <taxon>Peribacillus</taxon>
    </lineage>
</organism>
<dbReference type="Gene3D" id="2.60.120.430">
    <property type="entry name" value="Galactose-binding lectin"/>
    <property type="match status" value="1"/>
</dbReference>
<proteinExistence type="predicted"/>
<dbReference type="InterPro" id="IPR004843">
    <property type="entry name" value="Calcineurin-like_PHP"/>
</dbReference>
<feature type="signal peptide" evidence="2">
    <location>
        <begin position="1"/>
        <end position="30"/>
    </location>
</feature>
<feature type="chain" id="PRO_5047447213" evidence="2">
    <location>
        <begin position="31"/>
        <end position="1378"/>
    </location>
</feature>
<dbReference type="InterPro" id="IPR008963">
    <property type="entry name" value="Purple_acid_Pase-like_N"/>
</dbReference>
<evidence type="ECO:0000256" key="1">
    <source>
        <dbReference type="ARBA" id="ARBA00022729"/>
    </source>
</evidence>
<reference evidence="6 7" key="1">
    <citation type="submission" date="2021-01" db="EMBL/GenBank/DDBJ databases">
        <title>Genomic Encyclopedia of Type Strains, Phase IV (KMG-IV): sequencing the most valuable type-strain genomes for metagenomic binning, comparative biology and taxonomic classification.</title>
        <authorList>
            <person name="Goeker M."/>
        </authorList>
    </citation>
    <scope>NUCLEOTIDE SEQUENCE [LARGE SCALE GENOMIC DNA]</scope>
    <source>
        <strain evidence="6 7">DSM 105482</strain>
    </source>
</reference>
<dbReference type="PANTHER" id="PTHR22953:SF153">
    <property type="entry name" value="PURPLE ACID PHOSPHATASE"/>
    <property type="match status" value="1"/>
</dbReference>
<evidence type="ECO:0000259" key="5">
    <source>
        <dbReference type="Pfam" id="PF16656"/>
    </source>
</evidence>
<dbReference type="Proteomes" id="UP000823486">
    <property type="component" value="Unassembled WGS sequence"/>
</dbReference>
<dbReference type="Pfam" id="PF16656">
    <property type="entry name" value="Pur_ac_phosph_N"/>
    <property type="match status" value="1"/>
</dbReference>
<accession>A0ABS2QF54</accession>
<dbReference type="EMBL" id="JAFBFI010000003">
    <property type="protein sequence ID" value="MBM7691665.1"/>
    <property type="molecule type" value="Genomic_DNA"/>
</dbReference>
<sequence length="1378" mass="149943">MRRNRNKRILPFTLSFVLASSIFSPGYTSALGDFDLSSTLIQTPINEYRSDIAPGVLEKHYSFEGRDGKKIESFVVDVDFQNPSVAIEAGTPNDGPAYGLQPVRQQANAANGANHKVVAAVNADFYNMATGEPHGVVYKDGQAVKALNAASHKFFGVKKSGEAVIGDASEYVGMKDQLQEALGGNAILVKNGQIYQTPKTGADKEPRTAVGIKKDGDVFFAVVDGRQEPYSSGISMPDLAQLMIDLGAVNALNLDGGGSSTFTTREMGGDNLEVDNKPSDRGERSVANSWLIVSKEPSDHVFESAHIEPYDKSFTAGSSIQFSAKGRDKSMASAALPASGLTWELSDSSFGTIDENGKFLSNGKTGLLTVSLQYQGKEVGKSIIELAQPDEMSFSSAELTAAKNSKIDLDLIIKYQKRNVGWNLQDVEFDIPEGMGTIDESGILHTGDKSVSGTITARLKGTSLTAHTKVSVGKLPEVLFNFEESLGSWKTSTANRGEKGTLTVAKYPAPVRFGSQSLKMDFDFTNAQTGTTLGVYAGPGANTTIPDNPSSIGMWVYGTGEAQGYWLRMLIVDGNNKSQTINLTPEKPGIDWTGWKYIEAEIPSSFTGPFKLSGTQAIRVMSTKSGITGPMTKGSVYIDNIRAVYGDKVDDLNPPVIQSINVDGKSFTTNAVNLKADVAEYENDPFKTGIDWDKIGVFVDGKDYSKSEGHFSYDMDGYISLSGLKWSDGTHKVTLMVPDKFGNQAIKTVYFTVSTGSAKVEIVKKQEQALLGDVFELTVKAENPAEISGSSIKLQVDKNFPVEDVTFSDRFKESTSSYDADTGIITLKLVNSGETAAAAEAATVKIRIPASTKEGSKLTYDISEASLHYRSPKEASFISTYSMQPASLEVKGAFNLAAEPILIGKPAVITIKNNQNQLVSDAEVFAIIDDRKEPVSLGKTDEKGSLHVESITNEVKKIALYAVKDGKYSFKYNTQTYPSLAAADEIKNVISTPTGDPYKGKGFTWMSSPLAKDTAVIQFARKKDYDKKGERSLQTATGSSSDQVFSGEQDITKNGMVRVNEVALKRLQQGTTYVYRVGDGENWSELKEFTTLKKKQSFEFAVLGDTQSPSDLSDFTKILGDLDKKEVSFMIHVGDLIDESSKFKQWDDTLSIMSQYNNIRSTDLVAALGNHEYMGDADGHLAKAIFNSPDNGPDLDKGGTYSVDYNNMHVSVLGYTSDSETLSKQLEWLKQDVKKSDKPWKILVTHKPPYFTNPFGGNETMKEKLPPVVDDLGIDIVFSGHDHSYGRTKKLKAGKEDPNGAVYVVAGTTGKKHYDAVADEKFDFVNMESIAVSMQAKVDKNKITFTTVSSEGETIDQFTIINEDYDLEDETEGEESDE</sequence>
<evidence type="ECO:0000313" key="6">
    <source>
        <dbReference type="EMBL" id="MBM7691665.1"/>
    </source>
</evidence>
<evidence type="ECO:0000313" key="7">
    <source>
        <dbReference type="Proteomes" id="UP000823486"/>
    </source>
</evidence>
<name>A0ABS2QF54_9BACI</name>
<gene>
    <name evidence="6" type="ORF">JOC77_001072</name>
</gene>
<protein>
    <submittedName>
        <fullName evidence="6">Uncharacterized protein YigE (DUF2233 family)/predicted phosphodiesterase</fullName>
    </submittedName>
</protein>
<dbReference type="SUPFAM" id="SSF56300">
    <property type="entry name" value="Metallo-dependent phosphatases"/>
    <property type="match status" value="1"/>
</dbReference>
<dbReference type="SUPFAM" id="SSF49384">
    <property type="entry name" value="Carbohydrate-binding domain"/>
    <property type="match status" value="1"/>
</dbReference>
<feature type="domain" description="Purple acid phosphatase N-terminal" evidence="5">
    <location>
        <begin position="988"/>
        <end position="1091"/>
    </location>
</feature>
<evidence type="ECO:0000259" key="4">
    <source>
        <dbReference type="Pfam" id="PF09992"/>
    </source>
</evidence>
<dbReference type="InterPro" id="IPR018711">
    <property type="entry name" value="NAGPA"/>
</dbReference>
<dbReference type="PANTHER" id="PTHR22953">
    <property type="entry name" value="ACID PHOSPHATASE RELATED"/>
    <property type="match status" value="1"/>
</dbReference>
<dbReference type="InterPro" id="IPR015914">
    <property type="entry name" value="PAPs_N"/>
</dbReference>
<feature type="domain" description="Calcineurin-like phosphoesterase" evidence="3">
    <location>
        <begin position="1100"/>
        <end position="1285"/>
    </location>
</feature>
<dbReference type="SUPFAM" id="SSF49363">
    <property type="entry name" value="Purple acid phosphatase, N-terminal domain"/>
    <property type="match status" value="1"/>
</dbReference>
<feature type="domain" description="Phosphodiester glycosidase" evidence="4">
    <location>
        <begin position="116"/>
        <end position="292"/>
    </location>
</feature>
<evidence type="ECO:0000259" key="3">
    <source>
        <dbReference type="Pfam" id="PF00149"/>
    </source>
</evidence>
<dbReference type="RefSeq" id="WP_204539589.1">
    <property type="nucleotide sequence ID" value="NZ_JAFBFI010000003.1"/>
</dbReference>